<dbReference type="Proteomes" id="UP000507470">
    <property type="component" value="Unassembled WGS sequence"/>
</dbReference>
<feature type="compositionally biased region" description="Polar residues" evidence="1">
    <location>
        <begin position="86"/>
        <end position="96"/>
    </location>
</feature>
<evidence type="ECO:0000313" key="3">
    <source>
        <dbReference type="Proteomes" id="UP000507470"/>
    </source>
</evidence>
<keyword evidence="3" id="KW-1185">Reference proteome</keyword>
<accession>A0A6J8BZB5</accession>
<dbReference type="AlphaFoldDB" id="A0A6J8BZB5"/>
<gene>
    <name evidence="2" type="ORF">MCOR_24269</name>
</gene>
<evidence type="ECO:0000256" key="1">
    <source>
        <dbReference type="SAM" id="MobiDB-lite"/>
    </source>
</evidence>
<dbReference type="EMBL" id="CACVKT020004315">
    <property type="protein sequence ID" value="CAC5389052.1"/>
    <property type="molecule type" value="Genomic_DNA"/>
</dbReference>
<name>A0A6J8BZB5_MYTCO</name>
<proteinExistence type="predicted"/>
<sequence length="359" mass="40646">MEQMRTQCAQVPHAVFKGFHTIDQAVAFLIAGSAFQNCHDIPVFDDTEITKYPIDYEHECKNPPCSVDTIDVSIINEDNDENNNDTCSSKKPTPQDQVEKDNLTDHADSIIHTQDILQSEDTVPKELKSEKKCKGSFVQIQGQGDDKVKTRHSDTTENDRTLEILDRIENSVVDAITKTHEKNQDNIIIQLKLDLQNERNHKEHMSEISKKFEEIKGTISTASSEIKSETKSIMKEGYDKVSTKTINQIRDFTEKLNKNVNENISKTLQNKIDPTAETLQKINENSITATKALEVAGTKLSDNTRTNREITKTLENIAKTLNSDNSIQVQTIQGKGNLLILKKAFQISQFQIDTRQLQM</sequence>
<evidence type="ECO:0000313" key="2">
    <source>
        <dbReference type="EMBL" id="CAC5389052.1"/>
    </source>
</evidence>
<protein>
    <submittedName>
        <fullName evidence="2">Uncharacterized protein</fullName>
    </submittedName>
</protein>
<organism evidence="2 3">
    <name type="scientific">Mytilus coruscus</name>
    <name type="common">Sea mussel</name>
    <dbReference type="NCBI Taxonomy" id="42192"/>
    <lineage>
        <taxon>Eukaryota</taxon>
        <taxon>Metazoa</taxon>
        <taxon>Spiralia</taxon>
        <taxon>Lophotrochozoa</taxon>
        <taxon>Mollusca</taxon>
        <taxon>Bivalvia</taxon>
        <taxon>Autobranchia</taxon>
        <taxon>Pteriomorphia</taxon>
        <taxon>Mytilida</taxon>
        <taxon>Mytiloidea</taxon>
        <taxon>Mytilidae</taxon>
        <taxon>Mytilinae</taxon>
        <taxon>Mytilus</taxon>
    </lineage>
</organism>
<feature type="region of interest" description="Disordered" evidence="1">
    <location>
        <begin position="77"/>
        <end position="99"/>
    </location>
</feature>
<reference evidence="2 3" key="1">
    <citation type="submission" date="2020-06" db="EMBL/GenBank/DDBJ databases">
        <authorList>
            <person name="Li R."/>
            <person name="Bekaert M."/>
        </authorList>
    </citation>
    <scope>NUCLEOTIDE SEQUENCE [LARGE SCALE GENOMIC DNA]</scope>
    <source>
        <strain evidence="3">wild</strain>
    </source>
</reference>